<accession>A0A947DGU9</accession>
<dbReference type="AlphaFoldDB" id="A0A947DGU9"/>
<dbReference type="PANTHER" id="PTHR34129:SF1">
    <property type="entry name" value="DUF952 DOMAIN-CONTAINING PROTEIN"/>
    <property type="match status" value="1"/>
</dbReference>
<evidence type="ECO:0000313" key="1">
    <source>
        <dbReference type="EMBL" id="MBT9316823.1"/>
    </source>
</evidence>
<dbReference type="Proteomes" id="UP000717364">
    <property type="component" value="Unassembled WGS sequence"/>
</dbReference>
<gene>
    <name evidence="1" type="ORF">IXB50_15450</name>
</gene>
<proteinExistence type="predicted"/>
<organism evidence="1 2">
    <name type="scientific">Leptothoe spongobia TAU-MAC 1115</name>
    <dbReference type="NCBI Taxonomy" id="1967444"/>
    <lineage>
        <taxon>Bacteria</taxon>
        <taxon>Bacillati</taxon>
        <taxon>Cyanobacteriota</taxon>
        <taxon>Cyanophyceae</taxon>
        <taxon>Nodosilineales</taxon>
        <taxon>Cymatolegaceae</taxon>
        <taxon>Leptothoe</taxon>
        <taxon>Leptothoe spongobia</taxon>
    </lineage>
</organism>
<evidence type="ECO:0000313" key="2">
    <source>
        <dbReference type="Proteomes" id="UP000717364"/>
    </source>
</evidence>
<reference evidence="1" key="1">
    <citation type="submission" date="2020-11" db="EMBL/GenBank/DDBJ databases">
        <authorList>
            <person name="Konstantinou D."/>
            <person name="Gkelis S."/>
            <person name="Popin R."/>
            <person name="Fewer D."/>
            <person name="Sivonen K."/>
        </authorList>
    </citation>
    <scope>NUCLEOTIDE SEQUENCE</scope>
    <source>
        <strain evidence="1">TAU-MAC 1115</strain>
    </source>
</reference>
<dbReference type="InterPro" id="IPR009297">
    <property type="entry name" value="DUF952"/>
</dbReference>
<reference evidence="1" key="2">
    <citation type="journal article" date="2021" name="Mar. Drugs">
        <title>Genome Reduction and Secondary Metabolism of the Marine Sponge-Associated Cyanobacterium Leptothoe.</title>
        <authorList>
            <person name="Konstantinou D."/>
            <person name="Popin R.V."/>
            <person name="Fewer D.P."/>
            <person name="Sivonen K."/>
            <person name="Gkelis S."/>
        </authorList>
    </citation>
    <scope>NUCLEOTIDE SEQUENCE</scope>
    <source>
        <strain evidence="1">TAU-MAC 1115</strain>
    </source>
</reference>
<dbReference type="EMBL" id="JADOES010000033">
    <property type="protein sequence ID" value="MBT9316823.1"/>
    <property type="molecule type" value="Genomic_DNA"/>
</dbReference>
<dbReference type="Pfam" id="PF06108">
    <property type="entry name" value="DUF952"/>
    <property type="match status" value="1"/>
</dbReference>
<keyword evidence="2" id="KW-1185">Reference proteome</keyword>
<comment type="caution">
    <text evidence="1">The sequence shown here is derived from an EMBL/GenBank/DDBJ whole genome shotgun (WGS) entry which is preliminary data.</text>
</comment>
<sequence>MEMLYRIAPGADVQMAETQGYFESADLAAEGFIHCSFLHQVMGVSRRHYAGQQGLVLFSIDPAAVDCEIRVENTSGGTELYPHIYGRVPWSAVKQVYTDTYDQAGMFALPAELRVY</sequence>
<dbReference type="Gene3D" id="3.20.170.20">
    <property type="entry name" value="Protein of unknown function DUF952"/>
    <property type="match status" value="1"/>
</dbReference>
<dbReference type="RefSeq" id="WP_215609889.1">
    <property type="nucleotide sequence ID" value="NZ_JADOES010000033.1"/>
</dbReference>
<name>A0A947DGU9_9CYAN</name>
<dbReference type="PANTHER" id="PTHR34129">
    <property type="entry name" value="BLR1139 PROTEIN"/>
    <property type="match status" value="1"/>
</dbReference>
<dbReference type="SUPFAM" id="SSF56399">
    <property type="entry name" value="ADP-ribosylation"/>
    <property type="match status" value="1"/>
</dbReference>
<protein>
    <submittedName>
        <fullName evidence="1">DUF952 domain-containing protein</fullName>
    </submittedName>
</protein>